<evidence type="ECO:0000259" key="3">
    <source>
        <dbReference type="PROSITE" id="PS51677"/>
    </source>
</evidence>
<dbReference type="InterPro" id="IPR011330">
    <property type="entry name" value="Glyco_hydro/deAcase_b/a-brl"/>
</dbReference>
<gene>
    <name evidence="4" type="ORF">C8P70_1164</name>
</gene>
<organism evidence="4 5">
    <name type="scientific">Myroides indicus</name>
    <dbReference type="NCBI Taxonomy" id="1323422"/>
    <lineage>
        <taxon>Bacteria</taxon>
        <taxon>Pseudomonadati</taxon>
        <taxon>Bacteroidota</taxon>
        <taxon>Flavobacteriia</taxon>
        <taxon>Flavobacteriales</taxon>
        <taxon>Flavobacteriaceae</taxon>
        <taxon>Myroides</taxon>
    </lineage>
</organism>
<sequence length="236" mass="27914">MGVLPVLMYHNVLSNDTELKSFSIHERKLETQFQYLIKHNYVTLHFSELDKLKKIPQKSVIITFDDITINQLEYAAPLLEKYNLKATFFIPFYYIGKSDEWNGMDNPEPIMSLEQIKSLSSNIELGYHSYKHRHFSNLSKIEIENDFEESIRVIDQENLKVFPVIAYPFGNFPRKEPHKSVFFEIMQSFGIKYGLRIGNRINKFPFSSSFEINRIDIKGTENSFQFKWKLKFGKLF</sequence>
<evidence type="ECO:0000256" key="2">
    <source>
        <dbReference type="ARBA" id="ARBA00022729"/>
    </source>
</evidence>
<dbReference type="EMBL" id="SOAG01000016">
    <property type="protein sequence ID" value="TDS57192.1"/>
    <property type="molecule type" value="Genomic_DNA"/>
</dbReference>
<comment type="caution">
    <text evidence="4">The sequence shown here is derived from an EMBL/GenBank/DDBJ whole genome shotgun (WGS) entry which is preliminary data.</text>
</comment>
<name>A0A4R7F2E5_9FLAO</name>
<feature type="domain" description="NodB homology" evidence="3">
    <location>
        <begin position="58"/>
        <end position="236"/>
    </location>
</feature>
<evidence type="ECO:0000313" key="5">
    <source>
        <dbReference type="Proteomes" id="UP000295215"/>
    </source>
</evidence>
<dbReference type="Gene3D" id="3.20.20.370">
    <property type="entry name" value="Glycoside hydrolase/deacetylase"/>
    <property type="match status" value="1"/>
</dbReference>
<dbReference type="Proteomes" id="UP000295215">
    <property type="component" value="Unassembled WGS sequence"/>
</dbReference>
<dbReference type="GO" id="GO:0005576">
    <property type="term" value="C:extracellular region"/>
    <property type="evidence" value="ECO:0007669"/>
    <property type="project" value="UniProtKB-SubCell"/>
</dbReference>
<dbReference type="GO" id="GO:0005975">
    <property type="term" value="P:carbohydrate metabolic process"/>
    <property type="evidence" value="ECO:0007669"/>
    <property type="project" value="InterPro"/>
</dbReference>
<proteinExistence type="predicted"/>
<accession>A0A4R7F2E5</accession>
<comment type="subcellular location">
    <subcellularLocation>
        <location evidence="1">Secreted</location>
    </subcellularLocation>
</comment>
<dbReference type="OrthoDB" id="9778320at2"/>
<dbReference type="InterPro" id="IPR002509">
    <property type="entry name" value="NODB_dom"/>
</dbReference>
<dbReference type="CDD" id="cd10918">
    <property type="entry name" value="CE4_NodB_like_5s_6s"/>
    <property type="match status" value="1"/>
</dbReference>
<keyword evidence="2" id="KW-0732">Signal</keyword>
<dbReference type="SUPFAM" id="SSF88713">
    <property type="entry name" value="Glycoside hydrolase/deacetylase"/>
    <property type="match status" value="1"/>
</dbReference>
<dbReference type="PROSITE" id="PS51677">
    <property type="entry name" value="NODB"/>
    <property type="match status" value="1"/>
</dbReference>
<reference evidence="4 5" key="1">
    <citation type="submission" date="2019-03" db="EMBL/GenBank/DDBJ databases">
        <title>Genomic Encyclopedia of Archaeal and Bacterial Type Strains, Phase II (KMG-II): from individual species to whole genera.</title>
        <authorList>
            <person name="Goeker M."/>
        </authorList>
    </citation>
    <scope>NUCLEOTIDE SEQUENCE [LARGE SCALE GENOMIC DNA]</scope>
    <source>
        <strain evidence="4 5">DSM 28213</strain>
    </source>
</reference>
<dbReference type="PANTHER" id="PTHR34216:SF3">
    <property type="entry name" value="POLY-BETA-1,6-N-ACETYL-D-GLUCOSAMINE N-DEACETYLASE"/>
    <property type="match status" value="1"/>
</dbReference>
<evidence type="ECO:0000313" key="4">
    <source>
        <dbReference type="EMBL" id="TDS57192.1"/>
    </source>
</evidence>
<dbReference type="GO" id="GO:0016810">
    <property type="term" value="F:hydrolase activity, acting on carbon-nitrogen (but not peptide) bonds"/>
    <property type="evidence" value="ECO:0007669"/>
    <property type="project" value="InterPro"/>
</dbReference>
<evidence type="ECO:0000256" key="1">
    <source>
        <dbReference type="ARBA" id="ARBA00004613"/>
    </source>
</evidence>
<protein>
    <submittedName>
        <fullName evidence="4">Peptidoglycan/xylan/chitin deacetylase (PgdA/CDA1 family)</fullName>
    </submittedName>
</protein>
<dbReference type="InterPro" id="IPR051398">
    <property type="entry name" value="Polysacch_Deacetylase"/>
</dbReference>
<dbReference type="Pfam" id="PF01522">
    <property type="entry name" value="Polysacc_deac_1"/>
    <property type="match status" value="1"/>
</dbReference>
<dbReference type="PANTHER" id="PTHR34216">
    <property type="match status" value="1"/>
</dbReference>
<keyword evidence="5" id="KW-1185">Reference proteome</keyword>
<dbReference type="AlphaFoldDB" id="A0A4R7F2E5"/>